<dbReference type="PANTHER" id="PTHR47967">
    <property type="entry name" value="OS07G0603500 PROTEIN-RELATED"/>
    <property type="match status" value="1"/>
</dbReference>
<protein>
    <submittedName>
        <fullName evidence="5">Aspartic proteinase PCS1</fullName>
    </submittedName>
</protein>
<feature type="region of interest" description="Disordered" evidence="3">
    <location>
        <begin position="1"/>
        <end position="23"/>
    </location>
</feature>
<reference evidence="5 6" key="1">
    <citation type="journal article" date="2021" name="Hortic Res">
        <title>The domestication of Cucurbita argyrosperma as revealed by the genome of its wild relative.</title>
        <authorList>
            <person name="Barrera-Redondo J."/>
            <person name="Sanchez-de la Vega G."/>
            <person name="Aguirre-Liguori J.A."/>
            <person name="Castellanos-Morales G."/>
            <person name="Gutierrez-Guerrero Y.T."/>
            <person name="Aguirre-Dugua X."/>
            <person name="Aguirre-Planter E."/>
            <person name="Tenaillon M.I."/>
            <person name="Lira-Saade R."/>
            <person name="Eguiarte L.E."/>
        </authorList>
    </citation>
    <scope>NUCLEOTIDE SEQUENCE [LARGE SCALE GENOMIC DNA]</scope>
    <source>
        <strain evidence="5">JBR-2021</strain>
    </source>
</reference>
<evidence type="ECO:0000256" key="2">
    <source>
        <dbReference type="ARBA" id="ARBA00022801"/>
    </source>
</evidence>
<dbReference type="EMBL" id="JAGKQH010000001">
    <property type="protein sequence ID" value="KAG6607569.1"/>
    <property type="molecule type" value="Genomic_DNA"/>
</dbReference>
<dbReference type="PROSITE" id="PS51767">
    <property type="entry name" value="PEPTIDASE_A1"/>
    <property type="match status" value="1"/>
</dbReference>
<evidence type="ECO:0000256" key="3">
    <source>
        <dbReference type="SAM" id="MobiDB-lite"/>
    </source>
</evidence>
<keyword evidence="6" id="KW-1185">Reference proteome</keyword>
<feature type="compositionally biased region" description="Pro residues" evidence="3">
    <location>
        <begin position="1"/>
        <end position="16"/>
    </location>
</feature>
<dbReference type="GO" id="GO:0006508">
    <property type="term" value="P:proteolysis"/>
    <property type="evidence" value="ECO:0007669"/>
    <property type="project" value="UniProtKB-KW"/>
</dbReference>
<dbReference type="AlphaFoldDB" id="A0AAV6P796"/>
<dbReference type="Pfam" id="PF14541">
    <property type="entry name" value="TAXi_C"/>
    <property type="match status" value="1"/>
</dbReference>
<keyword evidence="1" id="KW-0645">Protease</keyword>
<dbReference type="InterPro" id="IPR051708">
    <property type="entry name" value="Plant_Aspart_Prot_A1"/>
</dbReference>
<evidence type="ECO:0000313" key="6">
    <source>
        <dbReference type="Proteomes" id="UP000685013"/>
    </source>
</evidence>
<dbReference type="Proteomes" id="UP000685013">
    <property type="component" value="Chromosome 1"/>
</dbReference>
<keyword evidence="2" id="KW-0378">Hydrolase</keyword>
<dbReference type="InterPro" id="IPR032799">
    <property type="entry name" value="TAXi_C"/>
</dbReference>
<dbReference type="GO" id="GO:0008233">
    <property type="term" value="F:peptidase activity"/>
    <property type="evidence" value="ECO:0007669"/>
    <property type="project" value="UniProtKB-KW"/>
</dbReference>
<dbReference type="InterPro" id="IPR033121">
    <property type="entry name" value="PEPTIDASE_A1"/>
</dbReference>
<evidence type="ECO:0000256" key="1">
    <source>
        <dbReference type="ARBA" id="ARBA00022670"/>
    </source>
</evidence>
<gene>
    <name evidence="5" type="primary">PCS1-4</name>
    <name evidence="5" type="ORF">SDJN03_00911</name>
</gene>
<name>A0AAV6P796_9ROSI</name>
<dbReference type="PANTHER" id="PTHR47967:SF31">
    <property type="entry name" value="ASPARTYL PROTEASE FAMILY PROTEIN"/>
    <property type="match status" value="1"/>
</dbReference>
<organism evidence="5 6">
    <name type="scientific">Cucurbita argyrosperma subsp. sororia</name>
    <dbReference type="NCBI Taxonomy" id="37648"/>
    <lineage>
        <taxon>Eukaryota</taxon>
        <taxon>Viridiplantae</taxon>
        <taxon>Streptophyta</taxon>
        <taxon>Embryophyta</taxon>
        <taxon>Tracheophyta</taxon>
        <taxon>Spermatophyta</taxon>
        <taxon>Magnoliopsida</taxon>
        <taxon>eudicotyledons</taxon>
        <taxon>Gunneridae</taxon>
        <taxon>Pentapetalae</taxon>
        <taxon>rosids</taxon>
        <taxon>fabids</taxon>
        <taxon>Cucurbitales</taxon>
        <taxon>Cucurbitaceae</taxon>
        <taxon>Cucurbiteae</taxon>
        <taxon>Cucurbita</taxon>
    </lineage>
</organism>
<proteinExistence type="predicted"/>
<sequence>LSPPRSSPFPPPPKPNPLVSSPSRPPTPLWWVSVPIGSLPAMTWSVTLASHLSCIQCHGKTPSSRFYPSYFLLPNSPLPTESYFYADGTLAEGNLVTEKFNLLQFLNYPLLPSGLCYCLHPKTGSTLPPNLDKSAYTLPMKGIRIGNNKLNISPAVFKPDPSGAGQTMIDSGSDLTYLVDEAYSKVREEMVRLVGPMMKKGYEYAAVADMCFDGAVAAAVGRRIGDMWFQFENGGGDIGWKGEGLLTEVEEGVKCVGIGRSDRLVTESNIIGNVHQQNMWVEYDLSNKRVGFGVAKCSGLKA</sequence>
<feature type="non-terminal residue" evidence="5">
    <location>
        <position position="1"/>
    </location>
</feature>
<comment type="caution">
    <text evidence="5">The sequence shown here is derived from an EMBL/GenBank/DDBJ whole genome shotgun (WGS) entry which is preliminary data.</text>
</comment>
<evidence type="ECO:0000259" key="4">
    <source>
        <dbReference type="PROSITE" id="PS51767"/>
    </source>
</evidence>
<feature type="domain" description="Peptidase A1" evidence="4">
    <location>
        <begin position="136"/>
        <end position="293"/>
    </location>
</feature>
<dbReference type="GO" id="GO:0005576">
    <property type="term" value="C:extracellular region"/>
    <property type="evidence" value="ECO:0007669"/>
    <property type="project" value="TreeGrafter"/>
</dbReference>
<evidence type="ECO:0000313" key="5">
    <source>
        <dbReference type="EMBL" id="KAG6607569.1"/>
    </source>
</evidence>
<accession>A0AAV6P796</accession>